<reference evidence="1 2" key="1">
    <citation type="submission" date="2019-12" db="EMBL/GenBank/DDBJ databases">
        <title>Auraticoccus cholistani sp. nov., an actinomycete isolated from soil of Cholistan desert.</title>
        <authorList>
            <person name="Cheema M.T."/>
        </authorList>
    </citation>
    <scope>NUCLEOTIDE SEQUENCE [LARGE SCALE GENOMIC DNA]</scope>
    <source>
        <strain evidence="1 2">F435</strain>
    </source>
</reference>
<proteinExistence type="predicted"/>
<comment type="caution">
    <text evidence="1">The sequence shown here is derived from an EMBL/GenBank/DDBJ whole genome shotgun (WGS) entry which is preliminary data.</text>
</comment>
<evidence type="ECO:0008006" key="3">
    <source>
        <dbReference type="Google" id="ProtNLM"/>
    </source>
</evidence>
<dbReference type="AlphaFoldDB" id="A0A6A9US21"/>
<sequence length="187" mass="19562">MSTGTATHHVLCATDDVSTRFEALQEVHGRGPGVQAYQQGAAVHLDTRAPDEDWAGLTAVVVRAVGDLCLDAVPIHVGLEVVGVLTFFRTSEGSLLVGPDALQLVADLVGDVLIADPVNRELVLAHPSWGSRSRVDLAAGMVAVQMGRGTVDGAYALLRAHSYAQEQSLPTTARQVLDGLLSFADGG</sequence>
<keyword evidence="2" id="KW-1185">Reference proteome</keyword>
<organism evidence="1 2">
    <name type="scientific">Auraticoccus cholistanensis</name>
    <dbReference type="NCBI Taxonomy" id="2656650"/>
    <lineage>
        <taxon>Bacteria</taxon>
        <taxon>Bacillati</taxon>
        <taxon>Actinomycetota</taxon>
        <taxon>Actinomycetes</taxon>
        <taxon>Propionibacteriales</taxon>
        <taxon>Propionibacteriaceae</taxon>
        <taxon>Auraticoccus</taxon>
    </lineage>
</organism>
<evidence type="ECO:0000313" key="2">
    <source>
        <dbReference type="Proteomes" id="UP000435304"/>
    </source>
</evidence>
<protein>
    <recommendedName>
        <fullName evidence="3">ANTAR domain-containing protein</fullName>
    </recommendedName>
</protein>
<evidence type="ECO:0000313" key="1">
    <source>
        <dbReference type="EMBL" id="MVA74552.1"/>
    </source>
</evidence>
<gene>
    <name evidence="1" type="ORF">GC722_00655</name>
</gene>
<dbReference type="RefSeq" id="WP_197429656.1">
    <property type="nucleotide sequence ID" value="NZ_WPCU01000002.1"/>
</dbReference>
<accession>A0A6A9US21</accession>
<dbReference type="Proteomes" id="UP000435304">
    <property type="component" value="Unassembled WGS sequence"/>
</dbReference>
<dbReference type="EMBL" id="WPCU01000002">
    <property type="protein sequence ID" value="MVA74552.1"/>
    <property type="molecule type" value="Genomic_DNA"/>
</dbReference>
<name>A0A6A9US21_9ACTN</name>